<dbReference type="AlphaFoldDB" id="A0A1G4T147"/>
<keyword evidence="6 7" id="KW-0819">tRNA processing</keyword>
<proteinExistence type="inferred from homology"/>
<evidence type="ECO:0000256" key="1">
    <source>
        <dbReference type="ARBA" id="ARBA00000142"/>
    </source>
</evidence>
<comment type="catalytic activity">
    <reaction evidence="1 7">
        <text>guanosine(46) in tRNA + S-adenosyl-L-methionine = N(7)-methylguanosine(46) in tRNA + S-adenosyl-L-homocysteine</text>
        <dbReference type="Rhea" id="RHEA:42708"/>
        <dbReference type="Rhea" id="RHEA-COMP:10188"/>
        <dbReference type="Rhea" id="RHEA-COMP:10189"/>
        <dbReference type="ChEBI" id="CHEBI:57856"/>
        <dbReference type="ChEBI" id="CHEBI:59789"/>
        <dbReference type="ChEBI" id="CHEBI:74269"/>
        <dbReference type="ChEBI" id="CHEBI:74480"/>
        <dbReference type="EC" id="2.1.1.33"/>
    </reaction>
</comment>
<dbReference type="PROSITE" id="PS51625">
    <property type="entry name" value="SAM_MT_TRMB"/>
    <property type="match status" value="1"/>
</dbReference>
<feature type="binding site" evidence="7">
    <location>
        <position position="134"/>
    </location>
    <ligand>
        <name>S-adenosyl-L-methionine</name>
        <dbReference type="ChEBI" id="CHEBI:59789"/>
    </ligand>
</feature>
<feature type="binding site" evidence="7">
    <location>
        <position position="138"/>
    </location>
    <ligand>
        <name>substrate</name>
    </ligand>
</feature>
<name>A0A1G4T147_9CAUL</name>
<dbReference type="NCBIfam" id="TIGR00091">
    <property type="entry name" value="tRNA (guanosine(46)-N7)-methyltransferase TrmB"/>
    <property type="match status" value="1"/>
</dbReference>
<organism evidence="8 9">
    <name type="scientific">Asticcacaulis taihuensis</name>
    <dbReference type="NCBI Taxonomy" id="260084"/>
    <lineage>
        <taxon>Bacteria</taxon>
        <taxon>Pseudomonadati</taxon>
        <taxon>Pseudomonadota</taxon>
        <taxon>Alphaproteobacteria</taxon>
        <taxon>Caulobacterales</taxon>
        <taxon>Caulobacteraceae</taxon>
        <taxon>Asticcacaulis</taxon>
    </lineage>
</organism>
<keyword evidence="5 7" id="KW-0949">S-adenosyl-L-methionine</keyword>
<accession>A0A1G4T147</accession>
<gene>
    <name evidence="7" type="primary">trmB</name>
    <name evidence="8" type="ORF">SAMN02927928_3127</name>
</gene>
<dbReference type="InterPro" id="IPR029063">
    <property type="entry name" value="SAM-dependent_MTases_sf"/>
</dbReference>
<reference evidence="9" key="1">
    <citation type="submission" date="2016-10" db="EMBL/GenBank/DDBJ databases">
        <authorList>
            <person name="Varghese N."/>
            <person name="Submissions S."/>
        </authorList>
    </citation>
    <scope>NUCLEOTIDE SEQUENCE [LARGE SCALE GENOMIC DNA]</scope>
    <source>
        <strain evidence="9">CGMCC 1.3431</strain>
    </source>
</reference>
<dbReference type="Gene3D" id="3.40.50.150">
    <property type="entry name" value="Vaccinia Virus protein VP39"/>
    <property type="match status" value="1"/>
</dbReference>
<feature type="binding site" evidence="7">
    <location>
        <position position="170"/>
    </location>
    <ligand>
        <name>substrate</name>
    </ligand>
</feature>
<keyword evidence="9" id="KW-1185">Reference proteome</keyword>
<dbReference type="SUPFAM" id="SSF53335">
    <property type="entry name" value="S-adenosyl-L-methionine-dependent methyltransferases"/>
    <property type="match status" value="1"/>
</dbReference>
<dbReference type="EC" id="2.1.1.33" evidence="7"/>
<evidence type="ECO:0000256" key="5">
    <source>
        <dbReference type="ARBA" id="ARBA00022691"/>
    </source>
</evidence>
<dbReference type="OrthoDB" id="9802090at2"/>
<dbReference type="PANTHER" id="PTHR23417">
    <property type="entry name" value="3-DEOXY-D-MANNO-OCTULOSONIC-ACID TRANSFERASE/TRNA GUANINE-N 7 - -METHYLTRANSFERASE"/>
    <property type="match status" value="1"/>
</dbReference>
<evidence type="ECO:0000256" key="2">
    <source>
        <dbReference type="ARBA" id="ARBA00003015"/>
    </source>
</evidence>
<evidence type="ECO:0000256" key="6">
    <source>
        <dbReference type="ARBA" id="ARBA00022694"/>
    </source>
</evidence>
<evidence type="ECO:0000256" key="7">
    <source>
        <dbReference type="HAMAP-Rule" id="MF_01057"/>
    </source>
</evidence>
<dbReference type="HAMAP" id="MF_01057">
    <property type="entry name" value="tRNA_methyltr_TrmB"/>
    <property type="match status" value="1"/>
</dbReference>
<keyword evidence="3 7" id="KW-0489">Methyltransferase</keyword>
<dbReference type="CDD" id="cd02440">
    <property type="entry name" value="AdoMet_MTases"/>
    <property type="match status" value="1"/>
</dbReference>
<dbReference type="Pfam" id="PF02390">
    <property type="entry name" value="Methyltransf_4"/>
    <property type="match status" value="1"/>
</dbReference>
<dbReference type="InterPro" id="IPR003358">
    <property type="entry name" value="tRNA_(Gua-N-7)_MeTrfase_Trmb"/>
</dbReference>
<dbReference type="PANTHER" id="PTHR23417:SF14">
    <property type="entry name" value="PENTACOTRIPEPTIDE-REPEAT REGION OF PRORP DOMAIN-CONTAINING PROTEIN"/>
    <property type="match status" value="1"/>
</dbReference>
<sequence>MSEENTPSAEWGPMRSFGRIKSRKLKPQQASLFDTLLPRIEANDAHVAAALASGRDLWLEIGFGGGEHLAAQAARNPDVTLIGCEPFLNGVGSALRHIADGDLKNVLILPGDARPLLDSLPEASLSRIFILFADPWPKARHNKRRFIQAETIAAFARALKPGGTVRFATDWADYADWALERFLASPDFNWPAQSQSDWNTAPADHVTTRYETKGLGDCAPVFFDFVRK</sequence>
<comment type="similarity">
    <text evidence="7">Belongs to the class I-like SAM-binding methyltransferase superfamily. TrmB family.</text>
</comment>
<evidence type="ECO:0000256" key="4">
    <source>
        <dbReference type="ARBA" id="ARBA00022679"/>
    </source>
</evidence>
<evidence type="ECO:0000313" key="8">
    <source>
        <dbReference type="EMBL" id="SCW75152.1"/>
    </source>
</evidence>
<evidence type="ECO:0000256" key="3">
    <source>
        <dbReference type="ARBA" id="ARBA00022603"/>
    </source>
</evidence>
<feature type="binding site" evidence="7">
    <location>
        <position position="85"/>
    </location>
    <ligand>
        <name>S-adenosyl-L-methionine</name>
        <dbReference type="ChEBI" id="CHEBI:59789"/>
    </ligand>
</feature>
<dbReference type="Proteomes" id="UP000199150">
    <property type="component" value="Unassembled WGS sequence"/>
</dbReference>
<keyword evidence="4 7" id="KW-0808">Transferase</keyword>
<dbReference type="UniPathway" id="UPA00989"/>
<comment type="function">
    <text evidence="2 7">Catalyzes the formation of N(7)-methylguanine at position 46 (m7G46) in tRNA.</text>
</comment>
<dbReference type="InterPro" id="IPR055361">
    <property type="entry name" value="tRNA_methyltr_TrmB_bact"/>
</dbReference>
<feature type="region of interest" description="Interaction with RNA" evidence="7">
    <location>
        <begin position="140"/>
        <end position="145"/>
    </location>
</feature>
<comment type="pathway">
    <text evidence="7">tRNA modification; N(7)-methylguanine-tRNA biosynthesis.</text>
</comment>
<dbReference type="EMBL" id="FMTS01000006">
    <property type="protein sequence ID" value="SCW75152.1"/>
    <property type="molecule type" value="Genomic_DNA"/>
</dbReference>
<feature type="binding site" evidence="7">
    <location>
        <position position="60"/>
    </location>
    <ligand>
        <name>S-adenosyl-L-methionine</name>
        <dbReference type="ChEBI" id="CHEBI:59789"/>
    </ligand>
</feature>
<protein>
    <recommendedName>
        <fullName evidence="7">tRNA (guanine-N(7)-)-methyltransferase</fullName>
        <ecNumber evidence="7">2.1.1.33</ecNumber>
    </recommendedName>
    <alternativeName>
        <fullName evidence="7">tRNA (guanine(46)-N(7))-methyltransferase</fullName>
    </alternativeName>
    <alternativeName>
        <fullName evidence="7">tRNA(m7G46)-methyltransferase</fullName>
    </alternativeName>
</protein>
<evidence type="ECO:0000313" key="9">
    <source>
        <dbReference type="Proteomes" id="UP000199150"/>
    </source>
</evidence>
<feature type="binding site" evidence="7">
    <location>
        <begin position="208"/>
        <end position="211"/>
    </location>
    <ligand>
        <name>substrate</name>
    </ligand>
</feature>
<dbReference type="GO" id="GO:0008176">
    <property type="term" value="F:tRNA (guanine(46)-N7)-methyltransferase activity"/>
    <property type="evidence" value="ECO:0007669"/>
    <property type="project" value="UniProtKB-UniRule"/>
</dbReference>
<dbReference type="GO" id="GO:0043527">
    <property type="term" value="C:tRNA methyltransferase complex"/>
    <property type="evidence" value="ECO:0007669"/>
    <property type="project" value="TreeGrafter"/>
</dbReference>
<feature type="binding site" evidence="7">
    <location>
        <position position="112"/>
    </location>
    <ligand>
        <name>S-adenosyl-L-methionine</name>
        <dbReference type="ChEBI" id="CHEBI:59789"/>
    </ligand>
</feature>
<dbReference type="RefSeq" id="WP_090649879.1">
    <property type="nucleotide sequence ID" value="NZ_CBCRYE010000005.1"/>
</dbReference>
<dbReference type="STRING" id="260084.SAMN02927928_3127"/>